<dbReference type="Proteomes" id="UP000219514">
    <property type="component" value="Unassembled WGS sequence"/>
</dbReference>
<feature type="domain" description="DUF7144" evidence="2">
    <location>
        <begin position="34"/>
        <end position="148"/>
    </location>
</feature>
<keyword evidence="1" id="KW-0812">Transmembrane</keyword>
<dbReference type="InterPro" id="IPR055568">
    <property type="entry name" value="DUF7144"/>
</dbReference>
<reference evidence="3 4" key="1">
    <citation type="submission" date="2017-09" db="EMBL/GenBank/DDBJ databases">
        <authorList>
            <person name="Ehlers B."/>
            <person name="Leendertz F.H."/>
        </authorList>
    </citation>
    <scope>NUCLEOTIDE SEQUENCE [LARGE SCALE GENOMIC DNA]</scope>
    <source>
        <strain evidence="3 4">DSM 46844</strain>
    </source>
</reference>
<sequence>MSSASQSLPEANWQAEAHVGAYGYDDRPTGWASWITFAGVMLVLIGLLSAMEGVTALVNDDFYVVRADALLVAVGFTTWGWVHLVLGVVGIVTGAGLMRGVRLARVVAVVFAVVSALVHLAFLPAYPVWSTLVIAFDVVVIYAVTVHGQEVASPR</sequence>
<feature type="transmembrane region" description="Helical" evidence="1">
    <location>
        <begin position="70"/>
        <end position="91"/>
    </location>
</feature>
<name>A0A285EIB6_9ACTN</name>
<keyword evidence="4" id="KW-1185">Reference proteome</keyword>
<keyword evidence="1" id="KW-0472">Membrane</keyword>
<dbReference type="RefSeq" id="WP_097208765.1">
    <property type="nucleotide sequence ID" value="NZ_JACHXB010000008.1"/>
</dbReference>
<keyword evidence="1" id="KW-1133">Transmembrane helix</keyword>
<dbReference type="AlphaFoldDB" id="A0A285EIB6"/>
<gene>
    <name evidence="3" type="ORF">SAMN06893097_112158</name>
</gene>
<protein>
    <recommendedName>
        <fullName evidence="2">DUF7144 domain-containing protein</fullName>
    </recommendedName>
</protein>
<accession>A0A285EIB6</accession>
<proteinExistence type="predicted"/>
<dbReference type="Pfam" id="PF23636">
    <property type="entry name" value="DUF7144"/>
    <property type="match status" value="1"/>
</dbReference>
<evidence type="ECO:0000313" key="4">
    <source>
        <dbReference type="Proteomes" id="UP000219514"/>
    </source>
</evidence>
<dbReference type="EMBL" id="OBDO01000012">
    <property type="protein sequence ID" value="SNX98862.1"/>
    <property type="molecule type" value="Genomic_DNA"/>
</dbReference>
<organism evidence="3 4">
    <name type="scientific">Geodermatophilus sabuli</name>
    <dbReference type="NCBI Taxonomy" id="1564158"/>
    <lineage>
        <taxon>Bacteria</taxon>
        <taxon>Bacillati</taxon>
        <taxon>Actinomycetota</taxon>
        <taxon>Actinomycetes</taxon>
        <taxon>Geodermatophilales</taxon>
        <taxon>Geodermatophilaceae</taxon>
        <taxon>Geodermatophilus</taxon>
    </lineage>
</organism>
<evidence type="ECO:0000313" key="3">
    <source>
        <dbReference type="EMBL" id="SNX98862.1"/>
    </source>
</evidence>
<evidence type="ECO:0000259" key="2">
    <source>
        <dbReference type="Pfam" id="PF23636"/>
    </source>
</evidence>
<evidence type="ECO:0000256" key="1">
    <source>
        <dbReference type="SAM" id="Phobius"/>
    </source>
</evidence>
<dbReference type="OrthoDB" id="4482242at2"/>
<feature type="transmembrane region" description="Helical" evidence="1">
    <location>
        <begin position="128"/>
        <end position="146"/>
    </location>
</feature>
<feature type="transmembrane region" description="Helical" evidence="1">
    <location>
        <begin position="103"/>
        <end position="122"/>
    </location>
</feature>
<feature type="transmembrane region" description="Helical" evidence="1">
    <location>
        <begin position="31"/>
        <end position="50"/>
    </location>
</feature>